<dbReference type="Proteomes" id="UP000019460">
    <property type="component" value="Unassembled WGS sequence"/>
</dbReference>
<gene>
    <name evidence="2" type="ORF">D779_1472</name>
</gene>
<proteinExistence type="predicted"/>
<evidence type="ECO:0000313" key="2">
    <source>
        <dbReference type="EMBL" id="EXJ15376.1"/>
    </source>
</evidence>
<dbReference type="RefSeq" id="WP_043753024.1">
    <property type="nucleotide sequence ID" value="NZ_AONC01000027.1"/>
</dbReference>
<evidence type="ECO:0000256" key="1">
    <source>
        <dbReference type="SAM" id="Phobius"/>
    </source>
</evidence>
<keyword evidence="1" id="KW-0812">Transmembrane</keyword>
<protein>
    <submittedName>
        <fullName evidence="2">Uncharacterized protein</fullName>
    </submittedName>
</protein>
<dbReference type="eggNOG" id="ENOG5032UQE">
    <property type="taxonomic scope" value="Bacteria"/>
</dbReference>
<accession>W9VEH1</accession>
<feature type="transmembrane region" description="Helical" evidence="1">
    <location>
        <begin position="171"/>
        <end position="187"/>
    </location>
</feature>
<name>W9VEH1_9GAMM</name>
<feature type="transmembrane region" description="Helical" evidence="1">
    <location>
        <begin position="193"/>
        <end position="212"/>
    </location>
</feature>
<feature type="transmembrane region" description="Helical" evidence="1">
    <location>
        <begin position="148"/>
        <end position="166"/>
    </location>
</feature>
<comment type="caution">
    <text evidence="2">The sequence shown here is derived from an EMBL/GenBank/DDBJ whole genome shotgun (WGS) entry which is preliminary data.</text>
</comment>
<evidence type="ECO:0000313" key="3">
    <source>
        <dbReference type="Proteomes" id="UP000019460"/>
    </source>
</evidence>
<feature type="transmembrane region" description="Helical" evidence="1">
    <location>
        <begin position="84"/>
        <end position="101"/>
    </location>
</feature>
<keyword evidence="1" id="KW-0472">Membrane</keyword>
<keyword evidence="1" id="KW-1133">Transmembrane helix</keyword>
<dbReference type="OrthoDB" id="5772252at2"/>
<sequence>MSNQLMHIDRLHVSEKLHEGQVILADKAEQFGTAITTGIDRMIPRPETHAGKFALATLPYFLLYAIAVVLIAMTDHDPASAQGAWDYFIPLVAIVSTLSGWDRHAGAIWQERARYVLKQTAHWGSLLIVIHLLFQSDVQHFLRAETDGFVIVYILGLASILSGIYLDWKMAVFGLFLIFSGVVIAFLDDNALLIAIGGTATLAVIGTAFAWIKHHQHSESQGA</sequence>
<reference evidence="2 3" key="1">
    <citation type="submission" date="2012-11" db="EMBL/GenBank/DDBJ databases">
        <title>Genome assembly of Thiorhodococcus sp. AK35.</title>
        <authorList>
            <person name="Nupur N."/>
            <person name="Khatri I."/>
            <person name="Subramanian S."/>
            <person name="Pinnaka A."/>
        </authorList>
    </citation>
    <scope>NUCLEOTIDE SEQUENCE [LARGE SCALE GENOMIC DNA]</scope>
    <source>
        <strain evidence="2 3">AK35</strain>
    </source>
</reference>
<dbReference type="EMBL" id="AONC01000027">
    <property type="protein sequence ID" value="EXJ15376.1"/>
    <property type="molecule type" value="Genomic_DNA"/>
</dbReference>
<feature type="transmembrane region" description="Helical" evidence="1">
    <location>
        <begin position="121"/>
        <end position="142"/>
    </location>
</feature>
<organism evidence="2 3">
    <name type="scientific">Imhoffiella purpurea</name>
    <dbReference type="NCBI Taxonomy" id="1249627"/>
    <lineage>
        <taxon>Bacteria</taxon>
        <taxon>Pseudomonadati</taxon>
        <taxon>Pseudomonadota</taxon>
        <taxon>Gammaproteobacteria</taxon>
        <taxon>Chromatiales</taxon>
        <taxon>Chromatiaceae</taxon>
        <taxon>Imhoffiella</taxon>
    </lineage>
</organism>
<dbReference type="AlphaFoldDB" id="W9VEH1"/>
<feature type="transmembrane region" description="Helical" evidence="1">
    <location>
        <begin position="53"/>
        <end position="72"/>
    </location>
</feature>
<keyword evidence="3" id="KW-1185">Reference proteome</keyword>